<keyword evidence="3" id="KW-1185">Reference proteome</keyword>
<organism evidence="2 3">
    <name type="scientific">Pandoraea terrigena</name>
    <dbReference type="NCBI Taxonomy" id="2508292"/>
    <lineage>
        <taxon>Bacteria</taxon>
        <taxon>Pseudomonadati</taxon>
        <taxon>Pseudomonadota</taxon>
        <taxon>Betaproteobacteria</taxon>
        <taxon>Burkholderiales</taxon>
        <taxon>Burkholderiaceae</taxon>
        <taxon>Pandoraea</taxon>
    </lineage>
</organism>
<name>A0A5E4YAU9_9BURK</name>
<evidence type="ECO:0000313" key="3">
    <source>
        <dbReference type="Proteomes" id="UP000334380"/>
    </source>
</evidence>
<evidence type="ECO:0000313" key="2">
    <source>
        <dbReference type="EMBL" id="VVE45889.1"/>
    </source>
</evidence>
<evidence type="ECO:0000259" key="1">
    <source>
        <dbReference type="Pfam" id="PF05899"/>
    </source>
</evidence>
<dbReference type="AlphaFoldDB" id="A0A5E4YAU9"/>
<sequence>MKKNQNLHALRFANGTAAFGEDWGGAPVSGDPKAFVVNRYESQDKQYQVGTWESSVGTWALDYNDWEYCFVLEGRFHIQPEGGERVEFSAGDTFVLEPGFKGTLEVVERTRKWYVFHNR</sequence>
<dbReference type="CDD" id="cd02227">
    <property type="entry name" value="cupin_TM1112-like"/>
    <property type="match status" value="1"/>
</dbReference>
<protein>
    <submittedName>
        <fullName evidence="2">Cupin</fullName>
    </submittedName>
</protein>
<dbReference type="Pfam" id="PF05899">
    <property type="entry name" value="Cupin_3"/>
    <property type="match status" value="1"/>
</dbReference>
<dbReference type="InterPro" id="IPR008579">
    <property type="entry name" value="UGlyAH_Cupin_dom"/>
</dbReference>
<dbReference type="RefSeq" id="WP_150614793.1">
    <property type="nucleotide sequence ID" value="NZ_CABPRU010000015.1"/>
</dbReference>
<dbReference type="Proteomes" id="UP000334380">
    <property type="component" value="Unassembled WGS sequence"/>
</dbReference>
<proteinExistence type="predicted"/>
<dbReference type="EMBL" id="CABPRU010000015">
    <property type="protein sequence ID" value="VVE45889.1"/>
    <property type="molecule type" value="Genomic_DNA"/>
</dbReference>
<dbReference type="Gene3D" id="2.60.120.10">
    <property type="entry name" value="Jelly Rolls"/>
    <property type="match status" value="1"/>
</dbReference>
<dbReference type="PANTHER" id="PTHR40943">
    <property type="entry name" value="CYTOPLASMIC PROTEIN-RELATED"/>
    <property type="match status" value="1"/>
</dbReference>
<accession>A0A5E4YAU9</accession>
<feature type="domain" description="(S)-ureidoglycine aminohydrolase cupin" evidence="1">
    <location>
        <begin position="42"/>
        <end position="114"/>
    </location>
</feature>
<gene>
    <name evidence="2" type="ORF">PTE31013_04430</name>
</gene>
<dbReference type="OrthoDB" id="663248at2"/>
<dbReference type="SUPFAM" id="SSF51182">
    <property type="entry name" value="RmlC-like cupins"/>
    <property type="match status" value="1"/>
</dbReference>
<dbReference type="InterPro" id="IPR011051">
    <property type="entry name" value="RmlC_Cupin_sf"/>
</dbReference>
<dbReference type="InterPro" id="IPR014710">
    <property type="entry name" value="RmlC-like_jellyroll"/>
</dbReference>
<reference evidence="2 3" key="1">
    <citation type="submission" date="2019-08" db="EMBL/GenBank/DDBJ databases">
        <authorList>
            <person name="Peeters C."/>
        </authorList>
    </citation>
    <scope>NUCLEOTIDE SEQUENCE [LARGE SCALE GENOMIC DNA]</scope>
    <source>
        <strain evidence="2 3">LMG 31013</strain>
    </source>
</reference>
<dbReference type="PANTHER" id="PTHR40943:SF2">
    <property type="entry name" value="(S)-UREIDOGLYCINE AMINOHYDROLASE CUPIN DOMAIN-CONTAINING PROTEIN"/>
    <property type="match status" value="1"/>
</dbReference>